<keyword evidence="1" id="KW-1133">Transmembrane helix</keyword>
<name>S3ISN3_9ENTR</name>
<organism evidence="2 3">
    <name type="scientific">Cedecea davisae DSM 4568</name>
    <dbReference type="NCBI Taxonomy" id="566551"/>
    <lineage>
        <taxon>Bacteria</taxon>
        <taxon>Pseudomonadati</taxon>
        <taxon>Pseudomonadota</taxon>
        <taxon>Gammaproteobacteria</taxon>
        <taxon>Enterobacterales</taxon>
        <taxon>Enterobacteriaceae</taxon>
        <taxon>Cedecea</taxon>
    </lineage>
</organism>
<protein>
    <recommendedName>
        <fullName evidence="4">EpsG family protein</fullName>
    </recommendedName>
</protein>
<dbReference type="STRING" id="566551.HMPREF0201_02924"/>
<dbReference type="Proteomes" id="UP000014585">
    <property type="component" value="Unassembled WGS sequence"/>
</dbReference>
<feature type="transmembrane region" description="Helical" evidence="1">
    <location>
        <begin position="246"/>
        <end position="265"/>
    </location>
</feature>
<feature type="transmembrane region" description="Helical" evidence="1">
    <location>
        <begin position="155"/>
        <end position="176"/>
    </location>
</feature>
<evidence type="ECO:0000313" key="2">
    <source>
        <dbReference type="EMBL" id="EPF16010.1"/>
    </source>
</evidence>
<dbReference type="HOGENOM" id="CLU_929492_0_0_6"/>
<feature type="transmembrane region" description="Helical" evidence="1">
    <location>
        <begin position="183"/>
        <end position="202"/>
    </location>
</feature>
<evidence type="ECO:0000256" key="1">
    <source>
        <dbReference type="SAM" id="Phobius"/>
    </source>
</evidence>
<reference evidence="2 3" key="1">
    <citation type="submission" date="2013-04" db="EMBL/GenBank/DDBJ databases">
        <authorList>
            <person name="Weinstock G."/>
            <person name="Sodergren E."/>
            <person name="Lobos E.A."/>
            <person name="Fulton L."/>
            <person name="Fulton R."/>
            <person name="Courtney L."/>
            <person name="Fronick C."/>
            <person name="O'Laughlin M."/>
            <person name="Godfrey J."/>
            <person name="Wilson R.M."/>
            <person name="Miner T."/>
            <person name="Farmer C."/>
            <person name="Delehaunty K."/>
            <person name="Cordes M."/>
            <person name="Minx P."/>
            <person name="Tomlinson C."/>
            <person name="Chen J."/>
            <person name="Wollam A."/>
            <person name="Pepin K.H."/>
            <person name="Palsikar V.B."/>
            <person name="Zhang X."/>
            <person name="Suruliraj S."/>
            <person name="Perna N.T."/>
            <person name="Plunkett G."/>
            <person name="Warren W."/>
            <person name="Mitreva M."/>
            <person name="Mardis E.R."/>
            <person name="Wilson R.K."/>
        </authorList>
    </citation>
    <scope>NUCLEOTIDE SEQUENCE [LARGE SCALE GENOMIC DNA]</scope>
    <source>
        <strain evidence="2 3">DSM 4568</strain>
    </source>
</reference>
<proteinExistence type="predicted"/>
<dbReference type="AlphaFoldDB" id="S3ISN3"/>
<dbReference type="EMBL" id="ATDT01000024">
    <property type="protein sequence ID" value="EPF16010.1"/>
    <property type="molecule type" value="Genomic_DNA"/>
</dbReference>
<dbReference type="PATRIC" id="fig|566551.4.peg.2669"/>
<gene>
    <name evidence="2" type="ORF">HMPREF0201_02924</name>
</gene>
<feature type="transmembrane region" description="Helical" evidence="1">
    <location>
        <begin position="83"/>
        <end position="103"/>
    </location>
</feature>
<sequence>MTIYLVILVFLPLLLLIFSSSSQEVLVKILLIAICAFYIFYHIDSGPDHSLYKWIYETAPADVKYEPIYQAVTYIAKFFGLDYIGFLILLRTLNVFVLAVAIFKLDRYKLIFFFCLYVPISFVTFELNLLRQGLAVHFGLLAAVSLSDNKKLKSYVYFGMAILSHFSSLLMGALYIKRINRNMVYIGIVLAIVLFFNMPYLVKKLHDYQEIGAINLRFDASLIQTLLLIFLPFIIFKMDDAVFPKFVYVALCLLAVLPVMVRLYPIGLLVLLPLIQYPKTRTPRFLLICFILLSLILTVGKTMLLLQADSQSIKEGVYSRGYQG</sequence>
<dbReference type="OrthoDB" id="9955254at2"/>
<feature type="transmembrane region" description="Helical" evidence="1">
    <location>
        <begin position="110"/>
        <end position="130"/>
    </location>
</feature>
<accession>S3ISN3</accession>
<comment type="caution">
    <text evidence="2">The sequence shown here is derived from an EMBL/GenBank/DDBJ whole genome shotgun (WGS) entry which is preliminary data.</text>
</comment>
<evidence type="ECO:0008006" key="4">
    <source>
        <dbReference type="Google" id="ProtNLM"/>
    </source>
</evidence>
<dbReference type="InterPro" id="IPR049458">
    <property type="entry name" value="EpsG-like"/>
</dbReference>
<feature type="transmembrane region" description="Helical" evidence="1">
    <location>
        <begin position="214"/>
        <end position="234"/>
    </location>
</feature>
<feature type="transmembrane region" description="Helical" evidence="1">
    <location>
        <begin position="285"/>
        <end position="306"/>
    </location>
</feature>
<dbReference type="Pfam" id="PF14897">
    <property type="entry name" value="EpsG"/>
    <property type="match status" value="1"/>
</dbReference>
<evidence type="ECO:0000313" key="3">
    <source>
        <dbReference type="Proteomes" id="UP000014585"/>
    </source>
</evidence>
<dbReference type="RefSeq" id="WP_016537214.1">
    <property type="nucleotide sequence ID" value="NZ_KE161030.1"/>
</dbReference>
<keyword evidence="1" id="KW-0812">Transmembrane</keyword>
<keyword evidence="1" id="KW-0472">Membrane</keyword>